<comment type="subunit">
    <text evidence="2">Interacts with coenzyme Q.</text>
</comment>
<dbReference type="PANTHER" id="PTHR12901:SF10">
    <property type="entry name" value="COENZYME Q-BINDING PROTEIN COQ10, MITOCHONDRIAL"/>
    <property type="match status" value="1"/>
</dbReference>
<evidence type="ECO:0000256" key="2">
    <source>
        <dbReference type="ARBA" id="ARBA00011814"/>
    </source>
</evidence>
<dbReference type="InterPro" id="IPR023393">
    <property type="entry name" value="START-like_dom_sf"/>
</dbReference>
<evidence type="ECO:0000259" key="4">
    <source>
        <dbReference type="Pfam" id="PF03364"/>
    </source>
</evidence>
<sequence length="207" mass="22910">MLLSSTTFRSLPTLSTCCRRNLFSLPNLSSFSPFESKSKTYHEERVLPYTEKELYAVVADVASYPKFIPFCTGSRIDASALTRAMKSKTVTEAELTVGFMSFQESYISTVTCVPFKSVQAVASSSTPLFTNLSTIWKFQSNSSTRLLSKLSDTPDDPPGPTLVSYDLTYEFANPLHAAASATFFSQVAGMMIKAFEDRCRTVYGPQK</sequence>
<feature type="domain" description="Coenzyme Q-binding protein COQ10 START" evidence="4">
    <location>
        <begin position="48"/>
        <end position="196"/>
    </location>
</feature>
<dbReference type="Pfam" id="PF03364">
    <property type="entry name" value="Polyketide_cyc"/>
    <property type="match status" value="1"/>
</dbReference>
<evidence type="ECO:0000256" key="3">
    <source>
        <dbReference type="ARBA" id="ARBA00024947"/>
    </source>
</evidence>
<dbReference type="GO" id="GO:0048039">
    <property type="term" value="F:ubiquinone binding"/>
    <property type="evidence" value="ECO:0007669"/>
    <property type="project" value="InterPro"/>
</dbReference>
<dbReference type="Proteomes" id="UP000807306">
    <property type="component" value="Unassembled WGS sequence"/>
</dbReference>
<dbReference type="GO" id="GO:0005739">
    <property type="term" value="C:mitochondrion"/>
    <property type="evidence" value="ECO:0007669"/>
    <property type="project" value="TreeGrafter"/>
</dbReference>
<evidence type="ECO:0000256" key="1">
    <source>
        <dbReference type="ARBA" id="ARBA00006885"/>
    </source>
</evidence>
<keyword evidence="6" id="KW-1185">Reference proteome</keyword>
<dbReference type="CDD" id="cd07813">
    <property type="entry name" value="COQ10p_like"/>
    <property type="match status" value="1"/>
</dbReference>
<reference evidence="5" key="1">
    <citation type="submission" date="2020-11" db="EMBL/GenBank/DDBJ databases">
        <authorList>
            <consortium name="DOE Joint Genome Institute"/>
            <person name="Ahrendt S."/>
            <person name="Riley R."/>
            <person name="Andreopoulos W."/>
            <person name="Labutti K."/>
            <person name="Pangilinan J."/>
            <person name="Ruiz-Duenas F.J."/>
            <person name="Barrasa J.M."/>
            <person name="Sanchez-Garcia M."/>
            <person name="Camarero S."/>
            <person name="Miyauchi S."/>
            <person name="Serrano A."/>
            <person name="Linde D."/>
            <person name="Babiker R."/>
            <person name="Drula E."/>
            <person name="Ayuso-Fernandez I."/>
            <person name="Pacheco R."/>
            <person name="Padilla G."/>
            <person name="Ferreira P."/>
            <person name="Barriuso J."/>
            <person name="Kellner H."/>
            <person name="Castanera R."/>
            <person name="Alfaro M."/>
            <person name="Ramirez L."/>
            <person name="Pisabarro A.G."/>
            <person name="Kuo A."/>
            <person name="Tritt A."/>
            <person name="Lipzen A."/>
            <person name="He G."/>
            <person name="Yan M."/>
            <person name="Ng V."/>
            <person name="Cullen D."/>
            <person name="Martin F."/>
            <person name="Rosso M.-N."/>
            <person name="Henrissat B."/>
            <person name="Hibbett D."/>
            <person name="Martinez A.T."/>
            <person name="Grigoriev I.V."/>
        </authorList>
    </citation>
    <scope>NUCLEOTIDE SEQUENCE</scope>
    <source>
        <strain evidence="5">CBS 506.95</strain>
    </source>
</reference>
<dbReference type="GO" id="GO:0045333">
    <property type="term" value="P:cellular respiration"/>
    <property type="evidence" value="ECO:0007669"/>
    <property type="project" value="InterPro"/>
</dbReference>
<dbReference type="InterPro" id="IPR044996">
    <property type="entry name" value="COQ10-like"/>
</dbReference>
<proteinExistence type="inferred from homology"/>
<dbReference type="PANTHER" id="PTHR12901">
    <property type="entry name" value="SPERM PROTEIN HOMOLOG"/>
    <property type="match status" value="1"/>
</dbReference>
<name>A0A9P6ERR2_9AGAR</name>
<dbReference type="Gene3D" id="3.30.530.20">
    <property type="match status" value="1"/>
</dbReference>
<evidence type="ECO:0000313" key="5">
    <source>
        <dbReference type="EMBL" id="KAF9534893.1"/>
    </source>
</evidence>
<protein>
    <submittedName>
        <fullName evidence="5">Dehydrase and lipid transport-domain-containing protein</fullName>
    </submittedName>
</protein>
<comment type="function">
    <text evidence="3">Required for the function of coenzyme Q in the respiratory chain. May serve as a chaperone or may be involved in the transport of Q6 from its site of synthesis to the catalytic sites of the respiratory complexes.</text>
</comment>
<dbReference type="InterPro" id="IPR005031">
    <property type="entry name" value="COQ10_START"/>
</dbReference>
<gene>
    <name evidence="5" type="ORF">CPB83DRAFT_755070</name>
</gene>
<comment type="caution">
    <text evidence="5">The sequence shown here is derived from an EMBL/GenBank/DDBJ whole genome shotgun (WGS) entry which is preliminary data.</text>
</comment>
<dbReference type="OrthoDB" id="292693at2759"/>
<comment type="similarity">
    <text evidence="1">Belongs to the COQ10 family.</text>
</comment>
<dbReference type="SUPFAM" id="SSF55961">
    <property type="entry name" value="Bet v1-like"/>
    <property type="match status" value="1"/>
</dbReference>
<accession>A0A9P6ERR2</accession>
<evidence type="ECO:0000313" key="6">
    <source>
        <dbReference type="Proteomes" id="UP000807306"/>
    </source>
</evidence>
<dbReference type="EMBL" id="MU157825">
    <property type="protein sequence ID" value="KAF9534893.1"/>
    <property type="molecule type" value="Genomic_DNA"/>
</dbReference>
<organism evidence="5 6">
    <name type="scientific">Crepidotus variabilis</name>
    <dbReference type="NCBI Taxonomy" id="179855"/>
    <lineage>
        <taxon>Eukaryota</taxon>
        <taxon>Fungi</taxon>
        <taxon>Dikarya</taxon>
        <taxon>Basidiomycota</taxon>
        <taxon>Agaricomycotina</taxon>
        <taxon>Agaricomycetes</taxon>
        <taxon>Agaricomycetidae</taxon>
        <taxon>Agaricales</taxon>
        <taxon>Agaricineae</taxon>
        <taxon>Crepidotaceae</taxon>
        <taxon>Crepidotus</taxon>
    </lineage>
</organism>
<dbReference type="AlphaFoldDB" id="A0A9P6ERR2"/>